<sequence length="365" mass="41519">MKKINILILTAPFGNGHKMAAQSLKETFSQQGCNVLLYDIFTESHPIITNNISRTYERIFNLGNTYSRFYYGIDRISRTKLIHLYGRFGYSTLKVVTGKFKPDIIVNTFPVMSAAEYSRKIGYQIPVVNVVTDYCCHRLWINDNLDRIYLATDDLKKKLQEMNIPTSKLEVTGIPIRTEFEKNLDMDEVYTKYGIKADKKTVLISAGANGLLKDPGKLCRELNRHEELQTIIVCGNNGKLKRKIDSMNLKNIHSFGYIDEIHELYKIADLMVTKPGGITLSEAAAANLPLILYKPVPGQEKENAEYFKSKGAALIAKNTSDVASLVLKLVNSPKVLKKMKRNLRRFYNPESSKRIVDDLLSRHIM</sequence>
<feature type="domain" description="Diacylglycerol glucosyltransferase N-terminal" evidence="6">
    <location>
        <begin position="17"/>
        <end position="176"/>
    </location>
</feature>
<protein>
    <submittedName>
        <fullName evidence="7">Processive 1,2-diacylglycerol beta-glucosyltransferase</fullName>
    </submittedName>
</protein>
<comment type="subcellular location">
    <subcellularLocation>
        <location evidence="1">Membrane</location>
    </subcellularLocation>
</comment>
<dbReference type="InterPro" id="IPR007235">
    <property type="entry name" value="Glyco_trans_28_C"/>
</dbReference>
<comment type="similarity">
    <text evidence="2">Belongs to the glycosyltransferase 28 family.</text>
</comment>
<evidence type="ECO:0000313" key="8">
    <source>
        <dbReference type="Proteomes" id="UP000184052"/>
    </source>
</evidence>
<dbReference type="PANTHER" id="PTHR43025:SF3">
    <property type="entry name" value="MONOGALACTOSYLDIACYLGLYCEROL SYNTHASE 1, CHLOROPLASTIC"/>
    <property type="match status" value="1"/>
</dbReference>
<dbReference type="SUPFAM" id="SSF53756">
    <property type="entry name" value="UDP-Glycosyltransferase/glycogen phosphorylase"/>
    <property type="match status" value="1"/>
</dbReference>
<dbReference type="Gene3D" id="3.40.50.2000">
    <property type="entry name" value="Glycogen Phosphorylase B"/>
    <property type="match status" value="2"/>
</dbReference>
<organism evidence="7 8">
    <name type="scientific">Dethiosulfatibacter aminovorans DSM 17477</name>
    <dbReference type="NCBI Taxonomy" id="1121476"/>
    <lineage>
        <taxon>Bacteria</taxon>
        <taxon>Bacillati</taxon>
        <taxon>Bacillota</taxon>
        <taxon>Tissierellia</taxon>
        <taxon>Dethiosulfatibacter</taxon>
    </lineage>
</organism>
<dbReference type="InterPro" id="IPR050519">
    <property type="entry name" value="Glycosyltransf_28_UgtP"/>
</dbReference>
<dbReference type="GO" id="GO:0016758">
    <property type="term" value="F:hexosyltransferase activity"/>
    <property type="evidence" value="ECO:0007669"/>
    <property type="project" value="InterPro"/>
</dbReference>
<dbReference type="STRING" id="1121476.SAMN02745751_02097"/>
<dbReference type="InterPro" id="IPR009695">
    <property type="entry name" value="Diacylglyc_glucosyltr_N"/>
</dbReference>
<evidence type="ECO:0000256" key="4">
    <source>
        <dbReference type="ARBA" id="ARBA00022679"/>
    </source>
</evidence>
<gene>
    <name evidence="7" type="ORF">SAMN02745751_02097</name>
</gene>
<dbReference type="GO" id="GO:0016020">
    <property type="term" value="C:membrane"/>
    <property type="evidence" value="ECO:0007669"/>
    <property type="project" value="UniProtKB-SubCell"/>
</dbReference>
<dbReference type="Proteomes" id="UP000184052">
    <property type="component" value="Unassembled WGS sequence"/>
</dbReference>
<accession>A0A1M6HT72</accession>
<feature type="domain" description="Glycosyl transferase family 28 C-terminal" evidence="5">
    <location>
        <begin position="223"/>
        <end position="344"/>
    </location>
</feature>
<dbReference type="EMBL" id="FQZL01000014">
    <property type="protein sequence ID" value="SHJ25348.1"/>
    <property type="molecule type" value="Genomic_DNA"/>
</dbReference>
<evidence type="ECO:0000256" key="2">
    <source>
        <dbReference type="ARBA" id="ARBA00006962"/>
    </source>
</evidence>
<keyword evidence="3" id="KW-0328">Glycosyltransferase</keyword>
<dbReference type="AlphaFoldDB" id="A0A1M6HT72"/>
<dbReference type="GO" id="GO:0009247">
    <property type="term" value="P:glycolipid biosynthetic process"/>
    <property type="evidence" value="ECO:0007669"/>
    <property type="project" value="InterPro"/>
</dbReference>
<evidence type="ECO:0000256" key="1">
    <source>
        <dbReference type="ARBA" id="ARBA00004370"/>
    </source>
</evidence>
<dbReference type="RefSeq" id="WP_073049533.1">
    <property type="nucleotide sequence ID" value="NZ_FQZL01000014.1"/>
</dbReference>
<dbReference type="PANTHER" id="PTHR43025">
    <property type="entry name" value="MONOGALACTOSYLDIACYLGLYCEROL SYNTHASE"/>
    <property type="match status" value="1"/>
</dbReference>
<proteinExistence type="inferred from homology"/>
<name>A0A1M6HT72_9FIRM</name>
<evidence type="ECO:0000259" key="6">
    <source>
        <dbReference type="Pfam" id="PF06925"/>
    </source>
</evidence>
<dbReference type="Pfam" id="PF04101">
    <property type="entry name" value="Glyco_tran_28_C"/>
    <property type="match status" value="1"/>
</dbReference>
<dbReference type="Pfam" id="PF06925">
    <property type="entry name" value="MGDG_synth"/>
    <property type="match status" value="1"/>
</dbReference>
<evidence type="ECO:0000256" key="3">
    <source>
        <dbReference type="ARBA" id="ARBA00022676"/>
    </source>
</evidence>
<reference evidence="7 8" key="1">
    <citation type="submission" date="2016-11" db="EMBL/GenBank/DDBJ databases">
        <authorList>
            <person name="Jaros S."/>
            <person name="Januszkiewicz K."/>
            <person name="Wedrychowicz H."/>
        </authorList>
    </citation>
    <scope>NUCLEOTIDE SEQUENCE [LARGE SCALE GENOMIC DNA]</scope>
    <source>
        <strain evidence="7 8">DSM 17477</strain>
    </source>
</reference>
<evidence type="ECO:0000259" key="5">
    <source>
        <dbReference type="Pfam" id="PF04101"/>
    </source>
</evidence>
<keyword evidence="4 7" id="KW-0808">Transferase</keyword>
<keyword evidence="8" id="KW-1185">Reference proteome</keyword>
<evidence type="ECO:0000313" key="7">
    <source>
        <dbReference type="EMBL" id="SHJ25348.1"/>
    </source>
</evidence>